<sequence>MKMFLFFFLPGFLILCWPQVPSPFLMNLQLESQGRTYFGKKCPGVLELNLTRETSVEPNPEAEQMPGEAVGFQATWMLILTWVLGRCFDLSQRRGSNAVAWLFSEGLT</sequence>
<organism evidence="1 2">
    <name type="scientific">Rangifer tarandus platyrhynchus</name>
    <name type="common">Svalbard reindeer</name>
    <dbReference type="NCBI Taxonomy" id="3082113"/>
    <lineage>
        <taxon>Eukaryota</taxon>
        <taxon>Metazoa</taxon>
        <taxon>Chordata</taxon>
        <taxon>Craniata</taxon>
        <taxon>Vertebrata</taxon>
        <taxon>Euteleostomi</taxon>
        <taxon>Mammalia</taxon>
        <taxon>Eutheria</taxon>
        <taxon>Laurasiatheria</taxon>
        <taxon>Artiodactyla</taxon>
        <taxon>Ruminantia</taxon>
        <taxon>Pecora</taxon>
        <taxon>Cervidae</taxon>
        <taxon>Odocoileinae</taxon>
        <taxon>Rangifer</taxon>
    </lineage>
</organism>
<reference evidence="1" key="2">
    <citation type="submission" date="2025-03" db="EMBL/GenBank/DDBJ databases">
        <authorList>
            <consortium name="ELIXIR-Norway"/>
            <consortium name="Elixir Norway"/>
        </authorList>
    </citation>
    <scope>NUCLEOTIDE SEQUENCE</scope>
</reference>
<evidence type="ECO:0000313" key="1">
    <source>
        <dbReference type="EMBL" id="CAM9296119.1"/>
    </source>
</evidence>
<accession>A0AC59Y278</accession>
<dbReference type="EMBL" id="OX596085">
    <property type="protein sequence ID" value="CAM9296119.1"/>
    <property type="molecule type" value="Genomic_DNA"/>
</dbReference>
<gene>
    <name evidence="1" type="ORF">MRATA1EN22A_LOCUS580</name>
</gene>
<dbReference type="Proteomes" id="UP001162501">
    <property type="component" value="Chromosome 1"/>
</dbReference>
<evidence type="ECO:0000313" key="2">
    <source>
        <dbReference type="Proteomes" id="UP001162501"/>
    </source>
</evidence>
<proteinExistence type="predicted"/>
<reference evidence="1" key="1">
    <citation type="submission" date="2023-05" db="EMBL/GenBank/DDBJ databases">
        <authorList>
            <consortium name="ELIXIR-Norway"/>
        </authorList>
    </citation>
    <scope>NUCLEOTIDE SEQUENCE</scope>
</reference>
<name>A0AC59Y278_RANTA</name>
<protein>
    <submittedName>
        <fullName evidence="1">Uncharacterized protein</fullName>
    </submittedName>
</protein>